<dbReference type="PANTHER" id="PTHR42780:SF1">
    <property type="entry name" value="ISOLEUCINE--TRNA LIGASE, CYTOPLASMIC"/>
    <property type="match status" value="1"/>
</dbReference>
<sequence length="984" mass="113876">MPYNFPEEEKKILQFWDDNKIFEKLRKKNKGKKPWSFLDGPITANNPMGVHHAWGRTYKDLLQRYKAMQGFDERYQNGFDCQGLWVEVEVEKELGFKNKKDIEAYGIGKFVQKCKERVLKYAGIQTAQSVRLGQWMDWENSYYTMSDENNYAIWHFLKKCWKDGYLYKGRDSVAWCPRCGTAISQHEILTEEYKEIVHDSIYFALPIVGSKDEFLLVWTTTPWTLPANIAVAVDEKIDYALIENEKGKFWVAKDLAEKIFKGSGKITKTVKGKKLVGLKYDFAFDDLPKVKEVAQKNPQTFHTVVATDDRLMPINIEDGTGLVHTAVSAGQEDFQLGKKLGLPLIDVIGEDAVYLDGLGIFSGKNAKQDPKVILDYLTGEDVKGASWVFEILPYKHKYPTCWRCKTELVWRVVDEWYISMEKLRKPLEEIVKKVNWIPAFGKERELDWLKNMHDWLISKKRYWGLALPIFECQNCKNFEVIGSKEELKKRAVEGWEEFAAMPNAGEPRLAGDGNSPHRPWVDAVKIKCKKCKKLVSRIKDVGNPWLDAGIVPFSTMKYFSSKPYWKKWFPIQVVAESFPGQFKNWFYSLLVMSAVLEDAEPVKTIFGYASVLDEKGEEMHKSKGNAIVFDEAVEKIGADPMRWLYARHNPAENLNFGYAAAEEIKRKLLTLYNVYTFFGTYVKLKDFPKDQEINPVNILDKWIVSKMDHLIGTVEFALEKYDIAKAVLNIEDFFINDLSLWYVRRSRKRFHEESTKRQVAIETFYYVLINTAKIIAPIMPFFAEAMYQQLKVKGMAESVHLQPWPKKEDQGQTDLDLEQKMDEVRNIVTLALAQRALNGVKVRQPLASLKIKSQKSKIKGAVDLLELIKEEVNVKEVLFDDKIKKEIELDRRLTPELKEEGMIRDIIRQLQDFRKEQGLKPEDKIFAWLSGPNDLNALLVKNKDLLAKEIRAKEIFIGDAGKEDVPEKGLKVENDLLLIKIKKI</sequence>
<keyword evidence="3" id="KW-0547">Nucleotide-binding</keyword>
<evidence type="ECO:0000313" key="13">
    <source>
        <dbReference type="Proteomes" id="UP000179214"/>
    </source>
</evidence>
<comment type="function">
    <text evidence="7">Catalyzes the attachment of isoleucine to tRNA(Ile). As IleRS can inadvertently accommodate and process structurally similar amino acids such as valine, to avoid such errors it has two additional distinct tRNA(Ile)-dependent editing activities. One activity is designated as 'pretransfer' editing and involves the hydrolysis of activated Val-AMP. The other activity is designated 'posttransfer' editing and involves deacylation of mischarged Val-tRNA(Ile).</text>
</comment>
<keyword evidence="5" id="KW-0648">Protein biosynthesis</keyword>
<reference evidence="12 13" key="1">
    <citation type="journal article" date="2016" name="Nat. Commun.">
        <title>Thousands of microbial genomes shed light on interconnected biogeochemical processes in an aquifer system.</title>
        <authorList>
            <person name="Anantharaman K."/>
            <person name="Brown C.T."/>
            <person name="Hug L.A."/>
            <person name="Sharon I."/>
            <person name="Castelle C.J."/>
            <person name="Probst A.J."/>
            <person name="Thomas B.C."/>
            <person name="Singh A."/>
            <person name="Wilkins M.J."/>
            <person name="Karaoz U."/>
            <person name="Brodie E.L."/>
            <person name="Williams K.H."/>
            <person name="Hubbard S.S."/>
            <person name="Banfield J.F."/>
        </authorList>
    </citation>
    <scope>NUCLEOTIDE SEQUENCE [LARGE SCALE GENOMIC DNA]</scope>
</reference>
<feature type="domain" description="Methionyl/Valyl/Leucyl/Isoleucyl-tRNA synthetase anticodon-binding" evidence="11">
    <location>
        <begin position="700"/>
        <end position="846"/>
    </location>
</feature>
<organism evidence="12 13">
    <name type="scientific">Candidatus Staskawiczbacteria bacterium RIFCSPHIGHO2_12_FULL_38_11</name>
    <dbReference type="NCBI Taxonomy" id="1802209"/>
    <lineage>
        <taxon>Bacteria</taxon>
        <taxon>Candidatus Staskawicziibacteriota</taxon>
    </lineage>
</organism>
<keyword evidence="6" id="KW-0030">Aminoacyl-tRNA synthetase</keyword>
<evidence type="ECO:0000259" key="11">
    <source>
        <dbReference type="Pfam" id="PF08264"/>
    </source>
</evidence>
<evidence type="ECO:0000259" key="10">
    <source>
        <dbReference type="Pfam" id="PF00133"/>
    </source>
</evidence>
<comment type="catalytic activity">
    <reaction evidence="8">
        <text>tRNA(Ile) + L-isoleucine + ATP = L-isoleucyl-tRNA(Ile) + AMP + diphosphate</text>
        <dbReference type="Rhea" id="RHEA:11060"/>
        <dbReference type="Rhea" id="RHEA-COMP:9666"/>
        <dbReference type="Rhea" id="RHEA-COMP:9695"/>
        <dbReference type="ChEBI" id="CHEBI:30616"/>
        <dbReference type="ChEBI" id="CHEBI:33019"/>
        <dbReference type="ChEBI" id="CHEBI:58045"/>
        <dbReference type="ChEBI" id="CHEBI:78442"/>
        <dbReference type="ChEBI" id="CHEBI:78528"/>
        <dbReference type="ChEBI" id="CHEBI:456215"/>
        <dbReference type="EC" id="6.1.1.5"/>
    </reaction>
</comment>
<proteinExistence type="predicted"/>
<evidence type="ECO:0000256" key="9">
    <source>
        <dbReference type="NCBIfam" id="TIGR00392"/>
    </source>
</evidence>
<dbReference type="CDD" id="cd07961">
    <property type="entry name" value="Anticodon_Ia_Ile_ABEc"/>
    <property type="match status" value="1"/>
</dbReference>
<gene>
    <name evidence="12" type="ORF">A3F47_00180</name>
</gene>
<accession>A0A1G2I781</accession>
<dbReference type="InterPro" id="IPR014729">
    <property type="entry name" value="Rossmann-like_a/b/a_fold"/>
</dbReference>
<dbReference type="GO" id="GO:0005737">
    <property type="term" value="C:cytoplasm"/>
    <property type="evidence" value="ECO:0007669"/>
    <property type="project" value="UniProtKB-UniRule"/>
</dbReference>
<dbReference type="InterPro" id="IPR023586">
    <property type="entry name" value="Ile-tRNA-ligase_type2"/>
</dbReference>
<evidence type="ECO:0000256" key="2">
    <source>
        <dbReference type="ARBA" id="ARBA00022598"/>
    </source>
</evidence>
<dbReference type="EMBL" id="MHOV01000005">
    <property type="protein sequence ID" value="OGZ70662.1"/>
    <property type="molecule type" value="Genomic_DNA"/>
</dbReference>
<dbReference type="AlphaFoldDB" id="A0A1G2I781"/>
<dbReference type="Pfam" id="PF19302">
    <property type="entry name" value="DUF5915"/>
    <property type="match status" value="1"/>
</dbReference>
<dbReference type="Gene3D" id="3.90.740.10">
    <property type="entry name" value="Valyl/Leucyl/Isoleucyl-tRNA synthetase, editing domain"/>
    <property type="match status" value="1"/>
</dbReference>
<dbReference type="GO" id="GO:0005524">
    <property type="term" value="F:ATP binding"/>
    <property type="evidence" value="ECO:0007669"/>
    <property type="project" value="UniProtKB-KW"/>
</dbReference>
<evidence type="ECO:0000256" key="6">
    <source>
        <dbReference type="ARBA" id="ARBA00023146"/>
    </source>
</evidence>
<dbReference type="Gene3D" id="1.10.730.10">
    <property type="entry name" value="Isoleucyl-tRNA Synthetase, Domain 1"/>
    <property type="match status" value="1"/>
</dbReference>
<dbReference type="SUPFAM" id="SSF50677">
    <property type="entry name" value="ValRS/IleRS/LeuRS editing domain"/>
    <property type="match status" value="1"/>
</dbReference>
<keyword evidence="2 12" id="KW-0436">Ligase</keyword>
<dbReference type="GO" id="GO:0000049">
    <property type="term" value="F:tRNA binding"/>
    <property type="evidence" value="ECO:0007669"/>
    <property type="project" value="InterPro"/>
</dbReference>
<dbReference type="InterPro" id="IPR013155">
    <property type="entry name" value="M/V/L/I-tRNA-synth_anticd-bd"/>
</dbReference>
<dbReference type="PANTHER" id="PTHR42780">
    <property type="entry name" value="SOLEUCYL-TRNA SYNTHETASE"/>
    <property type="match status" value="1"/>
</dbReference>
<dbReference type="InterPro" id="IPR033709">
    <property type="entry name" value="Anticodon_Ile_ABEc"/>
</dbReference>
<protein>
    <recommendedName>
        <fullName evidence="1 9">Isoleucine--tRNA ligase</fullName>
        <ecNumber evidence="1 9">6.1.1.5</ecNumber>
    </recommendedName>
</protein>
<dbReference type="InterPro" id="IPR002301">
    <property type="entry name" value="Ile-tRNA-ligase"/>
</dbReference>
<dbReference type="SUPFAM" id="SSF52374">
    <property type="entry name" value="Nucleotidylyl transferase"/>
    <property type="match status" value="1"/>
</dbReference>
<evidence type="ECO:0000256" key="1">
    <source>
        <dbReference type="ARBA" id="ARBA00013165"/>
    </source>
</evidence>
<evidence type="ECO:0000256" key="7">
    <source>
        <dbReference type="ARBA" id="ARBA00025217"/>
    </source>
</evidence>
<dbReference type="Pfam" id="PF00133">
    <property type="entry name" value="tRNA-synt_1"/>
    <property type="match status" value="1"/>
</dbReference>
<feature type="domain" description="Aminoacyl-tRNA synthetase class Ia" evidence="10">
    <location>
        <begin position="11"/>
        <end position="653"/>
    </location>
</feature>
<evidence type="ECO:0000256" key="4">
    <source>
        <dbReference type="ARBA" id="ARBA00022840"/>
    </source>
</evidence>
<dbReference type="Proteomes" id="UP000179214">
    <property type="component" value="Unassembled WGS sequence"/>
</dbReference>
<dbReference type="InterPro" id="IPR009080">
    <property type="entry name" value="tRNAsynth_Ia_anticodon-bd"/>
</dbReference>
<evidence type="ECO:0000256" key="3">
    <source>
        <dbReference type="ARBA" id="ARBA00022741"/>
    </source>
</evidence>
<dbReference type="Gene3D" id="3.40.50.620">
    <property type="entry name" value="HUPs"/>
    <property type="match status" value="2"/>
</dbReference>
<dbReference type="GO" id="GO:0006428">
    <property type="term" value="P:isoleucyl-tRNA aminoacylation"/>
    <property type="evidence" value="ECO:0007669"/>
    <property type="project" value="UniProtKB-UniRule"/>
</dbReference>
<dbReference type="GO" id="GO:0002161">
    <property type="term" value="F:aminoacyl-tRNA deacylase activity"/>
    <property type="evidence" value="ECO:0007669"/>
    <property type="project" value="InterPro"/>
</dbReference>
<dbReference type="InterPro" id="IPR002300">
    <property type="entry name" value="aa-tRNA-synth_Ia"/>
</dbReference>
<name>A0A1G2I781_9BACT</name>
<comment type="caution">
    <text evidence="12">The sequence shown here is derived from an EMBL/GenBank/DDBJ whole genome shotgun (WGS) entry which is preliminary data.</text>
</comment>
<dbReference type="SUPFAM" id="SSF47323">
    <property type="entry name" value="Anticodon-binding domain of a subclass of class I aminoacyl-tRNA synthetases"/>
    <property type="match status" value="1"/>
</dbReference>
<dbReference type="Pfam" id="PF08264">
    <property type="entry name" value="Anticodon_1"/>
    <property type="match status" value="1"/>
</dbReference>
<dbReference type="EC" id="6.1.1.5" evidence="1 9"/>
<evidence type="ECO:0000256" key="8">
    <source>
        <dbReference type="ARBA" id="ARBA00048359"/>
    </source>
</evidence>
<dbReference type="GO" id="GO:0004822">
    <property type="term" value="F:isoleucine-tRNA ligase activity"/>
    <property type="evidence" value="ECO:0007669"/>
    <property type="project" value="UniProtKB-UniRule"/>
</dbReference>
<evidence type="ECO:0000256" key="5">
    <source>
        <dbReference type="ARBA" id="ARBA00022917"/>
    </source>
</evidence>
<dbReference type="InterPro" id="IPR009008">
    <property type="entry name" value="Val/Leu/Ile-tRNA-synth_edit"/>
</dbReference>
<keyword evidence="4" id="KW-0067">ATP-binding</keyword>
<dbReference type="PRINTS" id="PR00984">
    <property type="entry name" value="TRNASYNTHILE"/>
</dbReference>
<dbReference type="NCBIfam" id="TIGR00392">
    <property type="entry name" value="ileS"/>
    <property type="match status" value="1"/>
</dbReference>
<evidence type="ECO:0000313" key="12">
    <source>
        <dbReference type="EMBL" id="OGZ70662.1"/>
    </source>
</evidence>